<sequence length="116" mass="13513">MTSAVPSSGAAEKPKFHDGRLKPYPHEELGTADGTGRAKDPVKYYLATEQRARERQVAYETVRLLREDVIECYRREGVNHYQNCKEVNQKFYDLIQKKDMGQLHPQWKDPAKFDGW</sequence>
<dbReference type="InterPro" id="IPR039993">
    <property type="entry name" value="NDUFB10"/>
</dbReference>
<keyword evidence="6" id="KW-0249">Electron transport</keyword>
<keyword evidence="3" id="KW-0813">Transport</keyword>
<feature type="region of interest" description="Disordered" evidence="9">
    <location>
        <begin position="1"/>
        <end position="37"/>
    </location>
</feature>
<dbReference type="Pfam" id="PF10249">
    <property type="entry name" value="NDUFB10"/>
    <property type="match status" value="1"/>
</dbReference>
<proteinExistence type="inferred from homology"/>
<dbReference type="AlphaFoldDB" id="A0A9K3KCB7"/>
<protein>
    <submittedName>
        <fullName evidence="10">NADH-ubiquinone oxidoreductase subunit 10</fullName>
    </submittedName>
</protein>
<comment type="similarity">
    <text evidence="2">Belongs to the complex I NDUFB10 subunit family.</text>
</comment>
<dbReference type="GO" id="GO:0045271">
    <property type="term" value="C:respiratory chain complex I"/>
    <property type="evidence" value="ECO:0007669"/>
    <property type="project" value="UniProtKB-ARBA"/>
</dbReference>
<evidence type="ECO:0000256" key="2">
    <source>
        <dbReference type="ARBA" id="ARBA00008317"/>
    </source>
</evidence>
<accession>A0A9K3KCB7</accession>
<evidence type="ECO:0000256" key="9">
    <source>
        <dbReference type="SAM" id="MobiDB-lite"/>
    </source>
</evidence>
<evidence type="ECO:0000256" key="4">
    <source>
        <dbReference type="ARBA" id="ARBA00022660"/>
    </source>
</evidence>
<evidence type="ECO:0000256" key="8">
    <source>
        <dbReference type="ARBA" id="ARBA00023136"/>
    </source>
</evidence>
<dbReference type="Proteomes" id="UP000693970">
    <property type="component" value="Unassembled WGS sequence"/>
</dbReference>
<dbReference type="GO" id="GO:0005743">
    <property type="term" value="C:mitochondrial inner membrane"/>
    <property type="evidence" value="ECO:0007669"/>
    <property type="project" value="UniProtKB-SubCell"/>
</dbReference>
<dbReference type="OrthoDB" id="10252718at2759"/>
<evidence type="ECO:0000256" key="1">
    <source>
        <dbReference type="ARBA" id="ARBA00004443"/>
    </source>
</evidence>
<reference evidence="10" key="1">
    <citation type="journal article" date="2021" name="Sci. Rep.">
        <title>Diploid genomic architecture of Nitzschia inconspicua, an elite biomass production diatom.</title>
        <authorList>
            <person name="Oliver A."/>
            <person name="Podell S."/>
            <person name="Pinowska A."/>
            <person name="Traller J.C."/>
            <person name="Smith S.R."/>
            <person name="McClure R."/>
            <person name="Beliaev A."/>
            <person name="Bohutskyi P."/>
            <person name="Hill E.A."/>
            <person name="Rabines A."/>
            <person name="Zheng H."/>
            <person name="Allen L.Z."/>
            <person name="Kuo A."/>
            <person name="Grigoriev I.V."/>
            <person name="Allen A.E."/>
            <person name="Hazlebeck D."/>
            <person name="Allen E.E."/>
        </authorList>
    </citation>
    <scope>NUCLEOTIDE SEQUENCE</scope>
    <source>
        <strain evidence="10">Hildebrandi</strain>
    </source>
</reference>
<dbReference type="PANTHER" id="PTHR13094">
    <property type="entry name" value="NADH-UBIQUINONE OXIDOREDUCTASE PDSW SUBUNIT"/>
    <property type="match status" value="1"/>
</dbReference>
<keyword evidence="4" id="KW-0679">Respiratory chain</keyword>
<name>A0A9K3KCB7_9STRA</name>
<evidence type="ECO:0000256" key="3">
    <source>
        <dbReference type="ARBA" id="ARBA00022448"/>
    </source>
</evidence>
<keyword evidence="8" id="KW-0472">Membrane</keyword>
<evidence type="ECO:0000313" key="10">
    <source>
        <dbReference type="EMBL" id="KAG7340368.1"/>
    </source>
</evidence>
<comment type="caution">
    <text evidence="10">The sequence shown here is derived from an EMBL/GenBank/DDBJ whole genome shotgun (WGS) entry which is preliminary data.</text>
</comment>
<keyword evidence="7" id="KW-0496">Mitochondrion</keyword>
<keyword evidence="11" id="KW-1185">Reference proteome</keyword>
<evidence type="ECO:0000256" key="6">
    <source>
        <dbReference type="ARBA" id="ARBA00022982"/>
    </source>
</evidence>
<gene>
    <name evidence="10" type="ORF">IV203_023911</name>
</gene>
<reference evidence="10" key="2">
    <citation type="submission" date="2021-04" db="EMBL/GenBank/DDBJ databases">
        <authorList>
            <person name="Podell S."/>
        </authorList>
    </citation>
    <scope>NUCLEOTIDE SEQUENCE</scope>
    <source>
        <strain evidence="10">Hildebrandi</strain>
    </source>
</reference>
<evidence type="ECO:0000256" key="7">
    <source>
        <dbReference type="ARBA" id="ARBA00023128"/>
    </source>
</evidence>
<comment type="subcellular location">
    <subcellularLocation>
        <location evidence="1">Mitochondrion inner membrane</location>
        <topology evidence="1">Peripheral membrane protein</topology>
        <orientation evidence="1">Matrix side</orientation>
    </subcellularLocation>
</comment>
<feature type="compositionally biased region" description="Basic and acidic residues" evidence="9">
    <location>
        <begin position="12"/>
        <end position="29"/>
    </location>
</feature>
<evidence type="ECO:0000313" key="11">
    <source>
        <dbReference type="Proteomes" id="UP000693970"/>
    </source>
</evidence>
<dbReference type="InterPro" id="IPR019377">
    <property type="entry name" value="NADH_UbQ_OxRdtase_su10"/>
</dbReference>
<dbReference type="PANTHER" id="PTHR13094:SF1">
    <property type="entry name" value="NADH DEHYDROGENASE [UBIQUINONE] 1 BETA SUBCOMPLEX SUBUNIT 10"/>
    <property type="match status" value="1"/>
</dbReference>
<organism evidence="10 11">
    <name type="scientific">Nitzschia inconspicua</name>
    <dbReference type="NCBI Taxonomy" id="303405"/>
    <lineage>
        <taxon>Eukaryota</taxon>
        <taxon>Sar</taxon>
        <taxon>Stramenopiles</taxon>
        <taxon>Ochrophyta</taxon>
        <taxon>Bacillariophyta</taxon>
        <taxon>Bacillariophyceae</taxon>
        <taxon>Bacillariophycidae</taxon>
        <taxon>Bacillariales</taxon>
        <taxon>Bacillariaceae</taxon>
        <taxon>Nitzschia</taxon>
    </lineage>
</organism>
<dbReference type="EMBL" id="JAGRRH010000027">
    <property type="protein sequence ID" value="KAG7340368.1"/>
    <property type="molecule type" value="Genomic_DNA"/>
</dbReference>
<keyword evidence="5" id="KW-0999">Mitochondrion inner membrane</keyword>
<evidence type="ECO:0000256" key="5">
    <source>
        <dbReference type="ARBA" id="ARBA00022792"/>
    </source>
</evidence>